<feature type="domain" description="PPM-type phosphatase" evidence="2">
    <location>
        <begin position="172"/>
        <end position="395"/>
    </location>
</feature>
<accession>A0ABV3EN36</accession>
<protein>
    <submittedName>
        <fullName evidence="3">PP2C family protein-serine/threonine phosphatase</fullName>
        <ecNumber evidence="3">3.1.3.16</ecNumber>
    </submittedName>
</protein>
<dbReference type="GO" id="GO:0004722">
    <property type="term" value="F:protein serine/threonine phosphatase activity"/>
    <property type="evidence" value="ECO:0007669"/>
    <property type="project" value="UniProtKB-EC"/>
</dbReference>
<dbReference type="PANTHER" id="PTHR43156">
    <property type="entry name" value="STAGE II SPORULATION PROTEIN E-RELATED"/>
    <property type="match status" value="1"/>
</dbReference>
<dbReference type="EMBL" id="JBEZNA010000016">
    <property type="protein sequence ID" value="MEU9577541.1"/>
    <property type="molecule type" value="Genomic_DNA"/>
</dbReference>
<evidence type="ECO:0000313" key="3">
    <source>
        <dbReference type="EMBL" id="MEU9577541.1"/>
    </source>
</evidence>
<organism evidence="3 4">
    <name type="scientific">Streptomyces chilikensis</name>
    <dbReference type="NCBI Taxonomy" id="1194079"/>
    <lineage>
        <taxon>Bacteria</taxon>
        <taxon>Bacillati</taxon>
        <taxon>Actinomycetota</taxon>
        <taxon>Actinomycetes</taxon>
        <taxon>Kitasatosporales</taxon>
        <taxon>Streptomycetaceae</taxon>
        <taxon>Streptomyces</taxon>
    </lineage>
</organism>
<dbReference type="SUPFAM" id="SSF81606">
    <property type="entry name" value="PP2C-like"/>
    <property type="match status" value="1"/>
</dbReference>
<dbReference type="RefSeq" id="WP_359270831.1">
    <property type="nucleotide sequence ID" value="NZ_JBEZNA010000016.1"/>
</dbReference>
<dbReference type="PANTHER" id="PTHR43156:SF2">
    <property type="entry name" value="STAGE II SPORULATION PROTEIN E"/>
    <property type="match status" value="1"/>
</dbReference>
<dbReference type="InterPro" id="IPR036457">
    <property type="entry name" value="PPM-type-like_dom_sf"/>
</dbReference>
<evidence type="ECO:0000313" key="4">
    <source>
        <dbReference type="Proteomes" id="UP001551584"/>
    </source>
</evidence>
<dbReference type="Gene3D" id="3.60.40.10">
    <property type="entry name" value="PPM-type phosphatase domain"/>
    <property type="match status" value="1"/>
</dbReference>
<dbReference type="Gene3D" id="3.30.450.40">
    <property type="match status" value="1"/>
</dbReference>
<keyword evidence="1 3" id="KW-0378">Hydrolase</keyword>
<dbReference type="InterPro" id="IPR001932">
    <property type="entry name" value="PPM-type_phosphatase-like_dom"/>
</dbReference>
<keyword evidence="4" id="KW-1185">Reference proteome</keyword>
<gene>
    <name evidence="3" type="ORF">AB0D95_09790</name>
</gene>
<dbReference type="Proteomes" id="UP001551584">
    <property type="component" value="Unassembled WGS sequence"/>
</dbReference>
<dbReference type="InterPro" id="IPR029016">
    <property type="entry name" value="GAF-like_dom_sf"/>
</dbReference>
<dbReference type="PROSITE" id="PS51746">
    <property type="entry name" value="PPM_2"/>
    <property type="match status" value="1"/>
</dbReference>
<dbReference type="SMART" id="SM00331">
    <property type="entry name" value="PP2C_SIG"/>
    <property type="match status" value="1"/>
</dbReference>
<proteinExistence type="predicted"/>
<dbReference type="Pfam" id="PF07228">
    <property type="entry name" value="SpoIIE"/>
    <property type="match status" value="1"/>
</dbReference>
<comment type="caution">
    <text evidence="3">The sequence shown here is derived from an EMBL/GenBank/DDBJ whole genome shotgun (WGS) entry which is preliminary data.</text>
</comment>
<dbReference type="EC" id="3.1.3.16" evidence="3"/>
<sequence length="403" mass="44293">MTEGHDRAAAGGLDERVLEELLAELHASVPYRLPRVVDRCARSLGLDGATIHLADLQQRVLIPLDDRARTLPVEGSTAGWAYRTVSVRIDDEEDDLRVWVPLVDGAERVGVLGVRSRTMDAVRLRRCRLLAHTLALVVTSKRTYSDGFVARTRVRTMHAHTEMLRAFLPPRSIGTRSVISTGVLEPAYELGGDAFDHSLTSNTLHAGIFDSMGHDLASGLTTAVAMACCRNARRSRADLDEMVDTVDRALSLWLPEQFCTGLVCRLDVDTGVLRWCNCGHPAPLLIRGRRVLDKALERPPQPPMGLSSLLGDGAGREVHEVVLEPGDRVLLYTDGVTEARRGGDEFGLGRFTDFIIRSAAAGQRPAEILRLLMHDIVDHHGNKLSDDATILLIEWQPPLLPAD</sequence>
<evidence type="ECO:0000256" key="1">
    <source>
        <dbReference type="ARBA" id="ARBA00022801"/>
    </source>
</evidence>
<reference evidence="3 4" key="1">
    <citation type="submission" date="2024-06" db="EMBL/GenBank/DDBJ databases">
        <title>The Natural Products Discovery Center: Release of the First 8490 Sequenced Strains for Exploring Actinobacteria Biosynthetic Diversity.</title>
        <authorList>
            <person name="Kalkreuter E."/>
            <person name="Kautsar S.A."/>
            <person name="Yang D."/>
            <person name="Bader C.D."/>
            <person name="Teijaro C.N."/>
            <person name="Fluegel L."/>
            <person name="Davis C.M."/>
            <person name="Simpson J.R."/>
            <person name="Lauterbach L."/>
            <person name="Steele A.D."/>
            <person name="Gui C."/>
            <person name="Meng S."/>
            <person name="Li G."/>
            <person name="Viehrig K."/>
            <person name="Ye F."/>
            <person name="Su P."/>
            <person name="Kiefer A.F."/>
            <person name="Nichols A."/>
            <person name="Cepeda A.J."/>
            <person name="Yan W."/>
            <person name="Fan B."/>
            <person name="Jiang Y."/>
            <person name="Adhikari A."/>
            <person name="Zheng C.-J."/>
            <person name="Schuster L."/>
            <person name="Cowan T.M."/>
            <person name="Smanski M.J."/>
            <person name="Chevrette M.G."/>
            <person name="De Carvalho L.P.S."/>
            <person name="Shen B."/>
        </authorList>
    </citation>
    <scope>NUCLEOTIDE SEQUENCE [LARGE SCALE GENOMIC DNA]</scope>
    <source>
        <strain evidence="3 4">NPDC048117</strain>
    </source>
</reference>
<evidence type="ECO:0000259" key="2">
    <source>
        <dbReference type="PROSITE" id="PS51746"/>
    </source>
</evidence>
<name>A0ABV3EN36_9ACTN</name>
<dbReference type="InterPro" id="IPR052016">
    <property type="entry name" value="Bact_Sigma-Reg"/>
</dbReference>